<dbReference type="SMART" id="SM00850">
    <property type="entry name" value="LytTR"/>
    <property type="match status" value="1"/>
</dbReference>
<keyword evidence="2" id="KW-0238">DNA-binding</keyword>
<feature type="domain" description="HTH LytTR-type" evidence="1">
    <location>
        <begin position="140"/>
        <end position="227"/>
    </location>
</feature>
<dbReference type="RefSeq" id="WP_195936403.1">
    <property type="nucleotide sequence ID" value="NZ_JADPDJ010000018.1"/>
</dbReference>
<evidence type="ECO:0000313" key="2">
    <source>
        <dbReference type="EMBL" id="MDT2946492.1"/>
    </source>
</evidence>
<accession>A0AAP5P9H9</accession>
<comment type="caution">
    <text evidence="2">The sequence shown here is derived from an EMBL/GenBank/DDBJ whole genome shotgun (WGS) entry which is preliminary data.</text>
</comment>
<name>A0AAP5P9H9_9LACT</name>
<dbReference type="AlphaFoldDB" id="A0AAP5P9H9"/>
<evidence type="ECO:0000259" key="1">
    <source>
        <dbReference type="PROSITE" id="PS50930"/>
    </source>
</evidence>
<dbReference type="Pfam" id="PF04397">
    <property type="entry name" value="LytTR"/>
    <property type="match status" value="1"/>
</dbReference>
<dbReference type="PROSITE" id="PS50930">
    <property type="entry name" value="HTH_LYTTR"/>
    <property type="match status" value="1"/>
</dbReference>
<dbReference type="Proteomes" id="UP001250218">
    <property type="component" value="Unassembled WGS sequence"/>
</dbReference>
<dbReference type="EMBL" id="JARQDL010000010">
    <property type="protein sequence ID" value="MDT2946492.1"/>
    <property type="molecule type" value="Genomic_DNA"/>
</dbReference>
<reference evidence="2" key="1">
    <citation type="submission" date="2023-03" db="EMBL/GenBank/DDBJ databases">
        <authorList>
            <person name="Shen W."/>
            <person name="Cai J."/>
        </authorList>
    </citation>
    <scope>NUCLEOTIDE SEQUENCE</scope>
    <source>
        <strain evidence="2">Y37</strain>
    </source>
</reference>
<gene>
    <name evidence="2" type="ORF">P7I04_10670</name>
</gene>
<proteinExistence type="predicted"/>
<dbReference type="GO" id="GO:0003677">
    <property type="term" value="F:DNA binding"/>
    <property type="evidence" value="ECO:0007669"/>
    <property type="project" value="UniProtKB-KW"/>
</dbReference>
<dbReference type="InterPro" id="IPR007492">
    <property type="entry name" value="LytTR_DNA-bd_dom"/>
</dbReference>
<evidence type="ECO:0000313" key="3">
    <source>
        <dbReference type="Proteomes" id="UP001250218"/>
    </source>
</evidence>
<dbReference type="Gene3D" id="2.40.50.1020">
    <property type="entry name" value="LytTr DNA-binding domain"/>
    <property type="match status" value="1"/>
</dbReference>
<sequence>MKTYKMAVFASLKTTLEICNSLTLVNNKKIIFMTFDSKENFLFELKISLDIDMIFWEPTEKCNYSFLSQIRQYNKSAKIIILSKLKDNSIHLQDGGNSVYTMNVEQLINLDVLFNQLLSFTNSESDDKVIINGMTLFPMEILFIETYCEHKNCVIVHDDKTKIIRSPLAYFDHLRDYLVRVDRSLIVNLNKIEKIDFQKAVVCFEDSNEVASVSFSNINKLKNLFENFTDFY</sequence>
<organism evidence="2 3">
    <name type="scientific">Lactococcus lactis</name>
    <dbReference type="NCBI Taxonomy" id="1358"/>
    <lineage>
        <taxon>Bacteria</taxon>
        <taxon>Bacillati</taxon>
        <taxon>Bacillota</taxon>
        <taxon>Bacilli</taxon>
        <taxon>Lactobacillales</taxon>
        <taxon>Streptococcaceae</taxon>
        <taxon>Lactococcus</taxon>
    </lineage>
</organism>
<protein>
    <submittedName>
        <fullName evidence="2">LytTR family DNA-binding domain-containing protein</fullName>
    </submittedName>
</protein>